<comment type="catalytic activity">
    <reaction evidence="1">
        <text>Hydrolyzes the link between N-acetylmuramoyl residues and L-amino acid residues in certain cell-wall glycopeptides.</text>
        <dbReference type="EC" id="3.5.1.28"/>
    </reaction>
</comment>
<evidence type="ECO:0000256" key="9">
    <source>
        <dbReference type="ARBA" id="ARBA00022833"/>
    </source>
</evidence>
<dbReference type="GO" id="GO:0008745">
    <property type="term" value="F:N-acetylmuramoyl-L-alanine amidase activity"/>
    <property type="evidence" value="ECO:0007669"/>
    <property type="project" value="UniProtKB-EC"/>
</dbReference>
<comment type="similarity">
    <text evidence="4">Belongs to the N-acetylmuramoyl-L-alanine amidase 2 family.</text>
</comment>
<dbReference type="CDD" id="cd06583">
    <property type="entry name" value="PGRP"/>
    <property type="match status" value="1"/>
</dbReference>
<evidence type="ECO:0000313" key="15">
    <source>
        <dbReference type="Proteomes" id="UP000092695"/>
    </source>
</evidence>
<dbReference type="AlphaFoldDB" id="A0A193LK75"/>
<evidence type="ECO:0000256" key="7">
    <source>
        <dbReference type="ARBA" id="ARBA00022723"/>
    </source>
</evidence>
<evidence type="ECO:0000256" key="6">
    <source>
        <dbReference type="ARBA" id="ARBA00022490"/>
    </source>
</evidence>
<comment type="cofactor">
    <cofactor evidence="2">
        <name>Zn(2+)</name>
        <dbReference type="ChEBI" id="CHEBI:29105"/>
    </cofactor>
</comment>
<dbReference type="STRING" id="1548547.BA177_03285"/>
<dbReference type="Proteomes" id="UP000092695">
    <property type="component" value="Chromosome"/>
</dbReference>
<keyword evidence="8" id="KW-0378">Hydrolase</keyword>
<organism evidence="14 15">
    <name type="scientific">Woeseia oceani</name>
    <dbReference type="NCBI Taxonomy" id="1548547"/>
    <lineage>
        <taxon>Bacteria</taxon>
        <taxon>Pseudomonadati</taxon>
        <taxon>Pseudomonadota</taxon>
        <taxon>Gammaproteobacteria</taxon>
        <taxon>Woeseiales</taxon>
        <taxon>Woeseiaceae</taxon>
        <taxon>Woeseia</taxon>
    </lineage>
</organism>
<evidence type="ECO:0000259" key="13">
    <source>
        <dbReference type="SMART" id="SM00644"/>
    </source>
</evidence>
<dbReference type="EMBL" id="CP016268">
    <property type="protein sequence ID" value="ANO52960.1"/>
    <property type="molecule type" value="Genomic_DNA"/>
</dbReference>
<dbReference type="NCBIfam" id="NF008758">
    <property type="entry name" value="PRK11789.1"/>
    <property type="match status" value="1"/>
</dbReference>
<dbReference type="InterPro" id="IPR051206">
    <property type="entry name" value="NAMLAA_amidase_2"/>
</dbReference>
<dbReference type="SMART" id="SM00644">
    <property type="entry name" value="Ami_2"/>
    <property type="match status" value="1"/>
</dbReference>
<dbReference type="InterPro" id="IPR002502">
    <property type="entry name" value="Amidase_domain"/>
</dbReference>
<dbReference type="PANTHER" id="PTHR30417:SF4">
    <property type="entry name" value="1,6-ANHYDRO-N-ACETYLMURAMYL-L-ALANINE AMIDASE AMPD"/>
    <property type="match status" value="1"/>
</dbReference>
<dbReference type="InterPro" id="IPR036505">
    <property type="entry name" value="Amidase/PGRP_sf"/>
</dbReference>
<keyword evidence="6" id="KW-0963">Cytoplasm</keyword>
<sequence length="183" mass="20550">MIQPADFCPSPNQDERPAGTEPELLVLHGISLPPGQYGGPYIEQLFTNCLDPNEHEYFAEIHQMHVSAHLLLRRDGTLIQFVPFTRRAWHAGLSSFRGRERCNDYSIGIELEGCDEQPYSDQQYANLAPIISALREVYPALDARSIAGHCDIAPGRKDDPGPAFDWLRLYDVLSQNRVTPGMS</sequence>
<evidence type="ECO:0000256" key="10">
    <source>
        <dbReference type="ARBA" id="ARBA00023316"/>
    </source>
</evidence>
<name>A0A193LK75_9GAMM</name>
<dbReference type="GO" id="GO:0071555">
    <property type="term" value="P:cell wall organization"/>
    <property type="evidence" value="ECO:0007669"/>
    <property type="project" value="UniProtKB-KW"/>
</dbReference>
<dbReference type="Pfam" id="PF01510">
    <property type="entry name" value="Amidase_2"/>
    <property type="match status" value="1"/>
</dbReference>
<evidence type="ECO:0000256" key="4">
    <source>
        <dbReference type="ARBA" id="ARBA00007553"/>
    </source>
</evidence>
<evidence type="ECO:0000313" key="14">
    <source>
        <dbReference type="EMBL" id="ANO52960.1"/>
    </source>
</evidence>
<gene>
    <name evidence="14" type="ORF">BA177_03285</name>
</gene>
<keyword evidence="15" id="KW-1185">Reference proteome</keyword>
<evidence type="ECO:0000256" key="12">
    <source>
        <dbReference type="ARBA" id="ARBA00042615"/>
    </source>
</evidence>
<accession>A0A193LK75</accession>
<feature type="domain" description="N-acetylmuramoyl-L-alanine amidase" evidence="13">
    <location>
        <begin position="10"/>
        <end position="161"/>
    </location>
</feature>
<dbReference type="SUPFAM" id="SSF55846">
    <property type="entry name" value="N-acetylmuramoyl-L-alanine amidase-like"/>
    <property type="match status" value="1"/>
</dbReference>
<dbReference type="GO" id="GO:0009254">
    <property type="term" value="P:peptidoglycan turnover"/>
    <property type="evidence" value="ECO:0007669"/>
    <property type="project" value="TreeGrafter"/>
</dbReference>
<keyword evidence="9" id="KW-0862">Zinc</keyword>
<evidence type="ECO:0000256" key="3">
    <source>
        <dbReference type="ARBA" id="ARBA00004496"/>
    </source>
</evidence>
<evidence type="ECO:0000256" key="8">
    <source>
        <dbReference type="ARBA" id="ARBA00022801"/>
    </source>
</evidence>
<dbReference type="GO" id="GO:0046872">
    <property type="term" value="F:metal ion binding"/>
    <property type="evidence" value="ECO:0007669"/>
    <property type="project" value="UniProtKB-KW"/>
</dbReference>
<comment type="subcellular location">
    <subcellularLocation>
        <location evidence="3">Cytoplasm</location>
    </subcellularLocation>
</comment>
<protein>
    <recommendedName>
        <fullName evidence="11">1,6-anhydro-N-acetylmuramyl-L-alanine amidase AmpD</fullName>
        <ecNumber evidence="5">3.5.1.28</ecNumber>
    </recommendedName>
    <alternativeName>
        <fullName evidence="12">N-acetylmuramoyl-L-alanine amidase</fullName>
    </alternativeName>
</protein>
<evidence type="ECO:0000256" key="1">
    <source>
        <dbReference type="ARBA" id="ARBA00001561"/>
    </source>
</evidence>
<dbReference type="EC" id="3.5.1.28" evidence="5"/>
<dbReference type="GO" id="GO:0005737">
    <property type="term" value="C:cytoplasm"/>
    <property type="evidence" value="ECO:0007669"/>
    <property type="project" value="UniProtKB-SubCell"/>
</dbReference>
<proteinExistence type="inferred from homology"/>
<dbReference type="Gene3D" id="3.40.80.10">
    <property type="entry name" value="Peptidoglycan recognition protein-like"/>
    <property type="match status" value="1"/>
</dbReference>
<dbReference type="PANTHER" id="PTHR30417">
    <property type="entry name" value="N-ACETYLMURAMOYL-L-ALANINE AMIDASE AMID"/>
    <property type="match status" value="1"/>
</dbReference>
<evidence type="ECO:0000256" key="11">
    <source>
        <dbReference type="ARBA" id="ARBA00039257"/>
    </source>
</evidence>
<dbReference type="GO" id="GO:0009253">
    <property type="term" value="P:peptidoglycan catabolic process"/>
    <property type="evidence" value="ECO:0007669"/>
    <property type="project" value="InterPro"/>
</dbReference>
<reference evidence="14 15" key="1">
    <citation type="submission" date="2016-06" db="EMBL/GenBank/DDBJ databases">
        <title>Complete genome sequence of a deep-branching marine Gamma Proteobacterium Woeseia oceani type strain XK5.</title>
        <authorList>
            <person name="Mu D."/>
            <person name="Du Z."/>
        </authorList>
    </citation>
    <scope>NUCLEOTIDE SEQUENCE [LARGE SCALE GENOMIC DNA]</scope>
    <source>
        <strain evidence="14 15">XK5</strain>
    </source>
</reference>
<keyword evidence="10" id="KW-0961">Cell wall biogenesis/degradation</keyword>
<keyword evidence="7" id="KW-0479">Metal-binding</keyword>
<evidence type="ECO:0000256" key="5">
    <source>
        <dbReference type="ARBA" id="ARBA00011901"/>
    </source>
</evidence>
<evidence type="ECO:0000256" key="2">
    <source>
        <dbReference type="ARBA" id="ARBA00001947"/>
    </source>
</evidence>
<dbReference type="KEGG" id="woc:BA177_03285"/>